<dbReference type="EMBL" id="RBLC01000001">
    <property type="protein sequence ID" value="RKS26080.1"/>
    <property type="molecule type" value="Genomic_DNA"/>
</dbReference>
<name>A0A495ML19_9FLAO</name>
<keyword evidence="3" id="KW-1185">Reference proteome</keyword>
<dbReference type="Proteomes" id="UP000277579">
    <property type="component" value="Unassembled WGS sequence"/>
</dbReference>
<keyword evidence="2" id="KW-0560">Oxidoreductase</keyword>
<accession>A0A495ML19</accession>
<protein>
    <submittedName>
        <fullName evidence="2">Quinol monooxygenase YgiN</fullName>
    </submittedName>
</protein>
<dbReference type="SUPFAM" id="SSF54909">
    <property type="entry name" value="Dimeric alpha+beta barrel"/>
    <property type="match status" value="1"/>
</dbReference>
<dbReference type="AlphaFoldDB" id="A0A495ML19"/>
<dbReference type="Pfam" id="PF03992">
    <property type="entry name" value="ABM"/>
    <property type="match status" value="1"/>
</dbReference>
<keyword evidence="2" id="KW-0503">Monooxygenase</keyword>
<feature type="domain" description="ABM" evidence="1">
    <location>
        <begin position="3"/>
        <end position="91"/>
    </location>
</feature>
<dbReference type="OrthoDB" id="9806189at2"/>
<dbReference type="InterPro" id="IPR050744">
    <property type="entry name" value="AI-2_Isomerase_LsrG"/>
</dbReference>
<dbReference type="Gene3D" id="3.30.70.100">
    <property type="match status" value="1"/>
</dbReference>
<reference evidence="2 3" key="1">
    <citation type="submission" date="2018-10" db="EMBL/GenBank/DDBJ databases">
        <title>Genomic Encyclopedia of Archaeal and Bacterial Type Strains, Phase II (KMG-II): from individual species to whole genera.</title>
        <authorList>
            <person name="Goeker M."/>
        </authorList>
    </citation>
    <scope>NUCLEOTIDE SEQUENCE [LARGE SCALE GENOMIC DNA]</scope>
    <source>
        <strain evidence="2 3">DSM 29537</strain>
    </source>
</reference>
<comment type="caution">
    <text evidence="2">The sequence shown here is derived from an EMBL/GenBank/DDBJ whole genome shotgun (WGS) entry which is preliminary data.</text>
</comment>
<dbReference type="GO" id="GO:0004497">
    <property type="term" value="F:monooxygenase activity"/>
    <property type="evidence" value="ECO:0007669"/>
    <property type="project" value="UniProtKB-KW"/>
</dbReference>
<dbReference type="PROSITE" id="PS51725">
    <property type="entry name" value="ABM"/>
    <property type="match status" value="1"/>
</dbReference>
<sequence>MAIHLTAIIKSRPEHTEEVKTYLLNMALHSKKEEACLQYDLHQNNEEPSIFVFHEIWKDAKGLEEHNAKPYIQDFVKASEALLEENVIIYKTQKIG</sequence>
<dbReference type="PANTHER" id="PTHR33336">
    <property type="entry name" value="QUINOL MONOOXYGENASE YGIN-RELATED"/>
    <property type="match status" value="1"/>
</dbReference>
<proteinExistence type="predicted"/>
<dbReference type="InterPro" id="IPR007138">
    <property type="entry name" value="ABM_dom"/>
</dbReference>
<evidence type="ECO:0000313" key="3">
    <source>
        <dbReference type="Proteomes" id="UP000277579"/>
    </source>
</evidence>
<evidence type="ECO:0000313" key="2">
    <source>
        <dbReference type="EMBL" id="RKS26080.1"/>
    </source>
</evidence>
<organism evidence="2 3">
    <name type="scientific">Flavobacterium endophyticum</name>
    <dbReference type="NCBI Taxonomy" id="1540163"/>
    <lineage>
        <taxon>Bacteria</taxon>
        <taxon>Pseudomonadati</taxon>
        <taxon>Bacteroidota</taxon>
        <taxon>Flavobacteriia</taxon>
        <taxon>Flavobacteriales</taxon>
        <taxon>Flavobacteriaceae</taxon>
        <taxon>Flavobacterium</taxon>
    </lineage>
</organism>
<dbReference type="PANTHER" id="PTHR33336:SF3">
    <property type="entry name" value="ABM DOMAIN-CONTAINING PROTEIN"/>
    <property type="match status" value="1"/>
</dbReference>
<gene>
    <name evidence="2" type="ORF">CLV94_1134</name>
</gene>
<dbReference type="RefSeq" id="WP_121375432.1">
    <property type="nucleotide sequence ID" value="NZ_RBLC01000001.1"/>
</dbReference>
<dbReference type="InterPro" id="IPR011008">
    <property type="entry name" value="Dimeric_a/b-barrel"/>
</dbReference>
<evidence type="ECO:0000259" key="1">
    <source>
        <dbReference type="PROSITE" id="PS51725"/>
    </source>
</evidence>